<gene>
    <name evidence="2" type="ORF">FPL22_01120</name>
</gene>
<evidence type="ECO:0000313" key="2">
    <source>
        <dbReference type="EMBL" id="TSJ77942.1"/>
    </source>
</evidence>
<dbReference type="OrthoDB" id="654524at2"/>
<organism evidence="2 3">
    <name type="scientific">Rariglobus hedericola</name>
    <dbReference type="NCBI Taxonomy" id="2597822"/>
    <lineage>
        <taxon>Bacteria</taxon>
        <taxon>Pseudomonadati</taxon>
        <taxon>Verrucomicrobiota</taxon>
        <taxon>Opitutia</taxon>
        <taxon>Opitutales</taxon>
        <taxon>Opitutaceae</taxon>
        <taxon>Rariglobus</taxon>
    </lineage>
</organism>
<dbReference type="Proteomes" id="UP000315648">
    <property type="component" value="Unassembled WGS sequence"/>
</dbReference>
<dbReference type="AlphaFoldDB" id="A0A556QMW8"/>
<sequence length="244" mass="26171">MNTAGLNLLIPDKPDTERDALAAVFRRGGGEVHRIGRFWDPPAFDPATVRVYGPDSFCLVLQQKLGFPLCSPDDDLLLRLPPEFLRRELSRKTLGDALASGFPLFIKPMMPKQFRGAVYRSAEALADECRGITMETPVLVAEPVTITAEVRCFALDGSVLAAAVYEGKAEVAEAVQFTRSVIKSLPLPRAVVIDVGLVAERGWAVIEFNAAWGAGLNGCDPESALSSIVTASAIGEEACSDPPS</sequence>
<dbReference type="EMBL" id="VMBG01000001">
    <property type="protein sequence ID" value="TSJ77942.1"/>
    <property type="molecule type" value="Genomic_DNA"/>
</dbReference>
<keyword evidence="3" id="KW-1185">Reference proteome</keyword>
<comment type="caution">
    <text evidence="2">The sequence shown here is derived from an EMBL/GenBank/DDBJ whole genome shotgun (WGS) entry which is preliminary data.</text>
</comment>
<protein>
    <submittedName>
        <fullName evidence="2">DUF4343 domain-containing protein</fullName>
    </submittedName>
</protein>
<evidence type="ECO:0000313" key="3">
    <source>
        <dbReference type="Proteomes" id="UP000315648"/>
    </source>
</evidence>
<reference evidence="2 3" key="1">
    <citation type="submission" date="2019-07" db="EMBL/GenBank/DDBJ databases">
        <title>Description of 53C-WASEF.</title>
        <authorList>
            <person name="Pitt A."/>
            <person name="Hahn M.W."/>
        </authorList>
    </citation>
    <scope>NUCLEOTIDE SEQUENCE [LARGE SCALE GENOMIC DNA]</scope>
    <source>
        <strain evidence="2 3">53C-WASEF</strain>
    </source>
</reference>
<dbReference type="RefSeq" id="WP_144228283.1">
    <property type="nucleotide sequence ID" value="NZ_CBCRVV010000001.1"/>
</dbReference>
<accession>A0A556QMW8</accession>
<feature type="domain" description="ATP-grasp" evidence="1">
    <location>
        <begin position="84"/>
        <end position="225"/>
    </location>
</feature>
<proteinExistence type="predicted"/>
<dbReference type="Pfam" id="PF18299">
    <property type="entry name" value="R2K_2"/>
    <property type="match status" value="1"/>
</dbReference>
<dbReference type="InterPro" id="IPR041261">
    <property type="entry name" value="R2K_2"/>
</dbReference>
<evidence type="ECO:0000259" key="1">
    <source>
        <dbReference type="Pfam" id="PF18299"/>
    </source>
</evidence>
<name>A0A556QMW8_9BACT</name>